<organism evidence="1 2">
    <name type="scientific">Persea americana</name>
    <name type="common">Avocado</name>
    <dbReference type="NCBI Taxonomy" id="3435"/>
    <lineage>
        <taxon>Eukaryota</taxon>
        <taxon>Viridiplantae</taxon>
        <taxon>Streptophyta</taxon>
        <taxon>Embryophyta</taxon>
        <taxon>Tracheophyta</taxon>
        <taxon>Spermatophyta</taxon>
        <taxon>Magnoliopsida</taxon>
        <taxon>Magnoliidae</taxon>
        <taxon>Laurales</taxon>
        <taxon>Lauraceae</taxon>
        <taxon>Persea</taxon>
    </lineage>
</organism>
<sequence length="227" mass="24488">MQADIDYPALYKRATCPFYHLDEVAGAALVDVGDAGAFVDLRSDLLEYVFDVAVGIEGAARHEGGAVAGALLTAGDAHTDVENLVVGSEAGAALGVLVSLVAVVDDGISGDRILGFLRTIQQLRKPGASEDDVAKVDEEGVGGVVMRKTTSGKMVMREMLEEALQGSVWVWDLVRSVAEMRFPTGERRLLSATRTFMPLYGVLRRFWNLKLMASSSYSMNKKNRFVG</sequence>
<dbReference type="Proteomes" id="UP001234297">
    <property type="component" value="Chromosome 7"/>
</dbReference>
<keyword evidence="2" id="KW-1185">Reference proteome</keyword>
<protein>
    <submittedName>
        <fullName evidence="1">Uncharacterized protein</fullName>
    </submittedName>
</protein>
<comment type="caution">
    <text evidence="1">The sequence shown here is derived from an EMBL/GenBank/DDBJ whole genome shotgun (WGS) entry which is preliminary data.</text>
</comment>
<reference evidence="1 2" key="1">
    <citation type="journal article" date="2022" name="Hortic Res">
        <title>A haplotype resolved chromosomal level avocado genome allows analysis of novel avocado genes.</title>
        <authorList>
            <person name="Nath O."/>
            <person name="Fletcher S.J."/>
            <person name="Hayward A."/>
            <person name="Shaw L.M."/>
            <person name="Masouleh A.K."/>
            <person name="Furtado A."/>
            <person name="Henry R.J."/>
            <person name="Mitter N."/>
        </authorList>
    </citation>
    <scope>NUCLEOTIDE SEQUENCE [LARGE SCALE GENOMIC DNA]</scope>
    <source>
        <strain evidence="2">cv. Hass</strain>
    </source>
</reference>
<proteinExistence type="predicted"/>
<evidence type="ECO:0000313" key="2">
    <source>
        <dbReference type="Proteomes" id="UP001234297"/>
    </source>
</evidence>
<name>A0ACC2LC12_PERAE</name>
<evidence type="ECO:0000313" key="1">
    <source>
        <dbReference type="EMBL" id="KAJ8630741.1"/>
    </source>
</evidence>
<gene>
    <name evidence="1" type="ORF">MRB53_024064</name>
</gene>
<accession>A0ACC2LC12</accession>
<dbReference type="EMBL" id="CM056815">
    <property type="protein sequence ID" value="KAJ8630741.1"/>
    <property type="molecule type" value="Genomic_DNA"/>
</dbReference>